<dbReference type="EMBL" id="CP103300">
    <property type="protein sequence ID" value="UYM16384.1"/>
    <property type="molecule type" value="Genomic_DNA"/>
</dbReference>
<dbReference type="RefSeq" id="WP_262598679.1">
    <property type="nucleotide sequence ID" value="NZ_CP103300.1"/>
</dbReference>
<proteinExistence type="predicted"/>
<sequence>MPSTSNPDEQIIKALIAKLEESSFPVLLGYFIADLPDIEPPAILVQLDSIREQERQGKRAKYRLELTVSGVYRTQPDTTYQLMTIARTIRSLLNNANFEGVRKITFPETQFDIAPNNGQLSFADMSVNLNSAVNP</sequence>
<organism evidence="1 2">
    <name type="scientific">Endozoicomonas euniceicola</name>
    <dbReference type="NCBI Taxonomy" id="1234143"/>
    <lineage>
        <taxon>Bacteria</taxon>
        <taxon>Pseudomonadati</taxon>
        <taxon>Pseudomonadota</taxon>
        <taxon>Gammaproteobacteria</taxon>
        <taxon>Oceanospirillales</taxon>
        <taxon>Endozoicomonadaceae</taxon>
        <taxon>Endozoicomonas</taxon>
    </lineage>
</organism>
<evidence type="ECO:0008006" key="3">
    <source>
        <dbReference type="Google" id="ProtNLM"/>
    </source>
</evidence>
<protein>
    <recommendedName>
        <fullName evidence="3">DUF3168 domain-containing protein</fullName>
    </recommendedName>
</protein>
<gene>
    <name evidence="1" type="ORF">NX720_00135</name>
</gene>
<reference evidence="1" key="1">
    <citation type="submission" date="2022-10" db="EMBL/GenBank/DDBJ databases">
        <title>Completed Genome Sequence of two octocoral isolated bacterium, Endozoicomonas euniceicola EF212T and Endozoicomonas gorgoniicola PS125T.</title>
        <authorList>
            <person name="Chiou Y.-J."/>
            <person name="Chen Y.-H."/>
        </authorList>
    </citation>
    <scope>NUCLEOTIDE SEQUENCE</scope>
    <source>
        <strain evidence="1">EF212</strain>
    </source>
</reference>
<accession>A0ABY6GWM4</accession>
<evidence type="ECO:0000313" key="1">
    <source>
        <dbReference type="EMBL" id="UYM16384.1"/>
    </source>
</evidence>
<evidence type="ECO:0000313" key="2">
    <source>
        <dbReference type="Proteomes" id="UP001163255"/>
    </source>
</evidence>
<name>A0ABY6GWM4_9GAMM</name>
<dbReference type="Proteomes" id="UP001163255">
    <property type="component" value="Chromosome"/>
</dbReference>
<keyword evidence="2" id="KW-1185">Reference proteome</keyword>